<proteinExistence type="predicted"/>
<dbReference type="KEGG" id="hazt:108674024"/>
<evidence type="ECO:0000256" key="5">
    <source>
        <dbReference type="SAM" id="Phobius"/>
    </source>
</evidence>
<dbReference type="GeneID" id="108674024"/>
<dbReference type="Gene3D" id="1.20.1250.20">
    <property type="entry name" value="MFS general substrate transporter like domains"/>
    <property type="match status" value="1"/>
</dbReference>
<keyword evidence="4 5" id="KW-0472">Membrane</keyword>
<evidence type="ECO:0000313" key="6">
    <source>
        <dbReference type="Proteomes" id="UP000694843"/>
    </source>
</evidence>
<evidence type="ECO:0000313" key="7">
    <source>
        <dbReference type="RefSeq" id="XP_047738681.1"/>
    </source>
</evidence>
<evidence type="ECO:0000256" key="3">
    <source>
        <dbReference type="ARBA" id="ARBA00022989"/>
    </source>
</evidence>
<dbReference type="Proteomes" id="UP000694843">
    <property type="component" value="Unplaced"/>
</dbReference>
<feature type="transmembrane region" description="Helical" evidence="5">
    <location>
        <begin position="150"/>
        <end position="171"/>
    </location>
</feature>
<evidence type="ECO:0000256" key="2">
    <source>
        <dbReference type="ARBA" id="ARBA00022692"/>
    </source>
</evidence>
<protein>
    <submittedName>
        <fullName evidence="7">Solute carrier family 22 member 15-like</fullName>
    </submittedName>
</protein>
<dbReference type="InterPro" id="IPR036259">
    <property type="entry name" value="MFS_trans_sf"/>
</dbReference>
<evidence type="ECO:0000256" key="1">
    <source>
        <dbReference type="ARBA" id="ARBA00004141"/>
    </source>
</evidence>
<dbReference type="SUPFAM" id="SSF103473">
    <property type="entry name" value="MFS general substrate transporter"/>
    <property type="match status" value="1"/>
</dbReference>
<reference evidence="7" key="1">
    <citation type="submission" date="2025-08" db="UniProtKB">
        <authorList>
            <consortium name="RefSeq"/>
        </authorList>
    </citation>
    <scope>IDENTIFICATION</scope>
    <source>
        <tissue evidence="7">Whole organism</tissue>
    </source>
</reference>
<organism evidence="6 7">
    <name type="scientific">Hyalella azteca</name>
    <name type="common">Amphipod</name>
    <dbReference type="NCBI Taxonomy" id="294128"/>
    <lineage>
        <taxon>Eukaryota</taxon>
        <taxon>Metazoa</taxon>
        <taxon>Ecdysozoa</taxon>
        <taxon>Arthropoda</taxon>
        <taxon>Crustacea</taxon>
        <taxon>Multicrustacea</taxon>
        <taxon>Malacostraca</taxon>
        <taxon>Eumalacostraca</taxon>
        <taxon>Peracarida</taxon>
        <taxon>Amphipoda</taxon>
        <taxon>Senticaudata</taxon>
        <taxon>Talitrida</taxon>
        <taxon>Talitroidea</taxon>
        <taxon>Hyalellidae</taxon>
        <taxon>Hyalella</taxon>
    </lineage>
</organism>
<gene>
    <name evidence="7" type="primary">LOC108674024</name>
</gene>
<dbReference type="RefSeq" id="XP_047738681.1">
    <property type="nucleotide sequence ID" value="XM_047882725.1"/>
</dbReference>
<dbReference type="PANTHER" id="PTHR24064">
    <property type="entry name" value="SOLUTE CARRIER FAMILY 22 MEMBER"/>
    <property type="match status" value="1"/>
</dbReference>
<feature type="transmembrane region" description="Helical" evidence="5">
    <location>
        <begin position="178"/>
        <end position="199"/>
    </location>
</feature>
<dbReference type="Pfam" id="PF00083">
    <property type="entry name" value="Sugar_tr"/>
    <property type="match status" value="1"/>
</dbReference>
<feature type="transmembrane region" description="Helical" evidence="5">
    <location>
        <begin position="205"/>
        <end position="228"/>
    </location>
</feature>
<evidence type="ECO:0000256" key="4">
    <source>
        <dbReference type="ARBA" id="ARBA00023136"/>
    </source>
</evidence>
<accession>A0A979FNP0</accession>
<keyword evidence="3 5" id="KW-1133">Transmembrane helix</keyword>
<keyword evidence="6" id="KW-1185">Reference proteome</keyword>
<dbReference type="AlphaFoldDB" id="A0A979FNP0"/>
<sequence>MLLLNLRASSGSVDNPPYGLEFCPTPLRSAFGVCMALPYAVMLSLLVKDSPRWLVTRGRLKEAEASLLRVAKWNKTTYNLPDNLMGVLEDIYAKECGEKPTSTLLSRFKSLVSSPYLRRVTGILVPVWLMQSCLYISIPLSADQFPSPFVYMAVLGVAEIPAYTVTAPITARLGRKKFLVGGLLLTCALQILVVVLIAIEYQNYWLNMVLIASGYTMICSVYQVNLVFSWHFS</sequence>
<name>A0A979FNP0_HYAAZ</name>
<keyword evidence="2 5" id="KW-0812">Transmembrane</keyword>
<dbReference type="GO" id="GO:0016020">
    <property type="term" value="C:membrane"/>
    <property type="evidence" value="ECO:0007669"/>
    <property type="project" value="UniProtKB-SubCell"/>
</dbReference>
<dbReference type="OrthoDB" id="6351706at2759"/>
<feature type="transmembrane region" description="Helical" evidence="5">
    <location>
        <begin position="116"/>
        <end position="138"/>
    </location>
</feature>
<dbReference type="InterPro" id="IPR005828">
    <property type="entry name" value="MFS_sugar_transport-like"/>
</dbReference>
<dbReference type="GO" id="GO:0022857">
    <property type="term" value="F:transmembrane transporter activity"/>
    <property type="evidence" value="ECO:0007669"/>
    <property type="project" value="InterPro"/>
</dbReference>
<feature type="transmembrane region" description="Helical" evidence="5">
    <location>
        <begin position="27"/>
        <end position="47"/>
    </location>
</feature>
<comment type="subcellular location">
    <subcellularLocation>
        <location evidence="1">Membrane</location>
        <topology evidence="1">Multi-pass membrane protein</topology>
    </subcellularLocation>
</comment>